<evidence type="ECO:0000313" key="2">
    <source>
        <dbReference type="Proteomes" id="UP001469553"/>
    </source>
</evidence>
<dbReference type="EMBL" id="JAHRIP010017356">
    <property type="protein sequence ID" value="MEQ2286146.1"/>
    <property type="molecule type" value="Genomic_DNA"/>
</dbReference>
<sequence length="100" mass="11252">MALWRKSLPATFYLSRYAPPLRCPMRNLFSTGFIIPGDIRAATSVELLMSNCAAQPVYPPKTDDPNRSIYTPIRCLLSGVGSREKEQAFWLGFWPGSVQQ</sequence>
<name>A0ABV0XXG5_9TELE</name>
<evidence type="ECO:0000313" key="1">
    <source>
        <dbReference type="EMBL" id="MEQ2286146.1"/>
    </source>
</evidence>
<keyword evidence="2" id="KW-1185">Reference proteome</keyword>
<gene>
    <name evidence="1" type="ORF">AMECASPLE_039219</name>
</gene>
<proteinExistence type="predicted"/>
<dbReference type="Proteomes" id="UP001469553">
    <property type="component" value="Unassembled WGS sequence"/>
</dbReference>
<organism evidence="1 2">
    <name type="scientific">Ameca splendens</name>
    <dbReference type="NCBI Taxonomy" id="208324"/>
    <lineage>
        <taxon>Eukaryota</taxon>
        <taxon>Metazoa</taxon>
        <taxon>Chordata</taxon>
        <taxon>Craniata</taxon>
        <taxon>Vertebrata</taxon>
        <taxon>Euteleostomi</taxon>
        <taxon>Actinopterygii</taxon>
        <taxon>Neopterygii</taxon>
        <taxon>Teleostei</taxon>
        <taxon>Neoteleostei</taxon>
        <taxon>Acanthomorphata</taxon>
        <taxon>Ovalentaria</taxon>
        <taxon>Atherinomorphae</taxon>
        <taxon>Cyprinodontiformes</taxon>
        <taxon>Goodeidae</taxon>
        <taxon>Ameca</taxon>
    </lineage>
</organism>
<accession>A0ABV0XXG5</accession>
<reference evidence="1 2" key="1">
    <citation type="submission" date="2021-06" db="EMBL/GenBank/DDBJ databases">
        <authorList>
            <person name="Palmer J.M."/>
        </authorList>
    </citation>
    <scope>NUCLEOTIDE SEQUENCE [LARGE SCALE GENOMIC DNA]</scope>
    <source>
        <strain evidence="1 2">AS_MEX2019</strain>
        <tissue evidence="1">Muscle</tissue>
    </source>
</reference>
<protein>
    <submittedName>
        <fullName evidence="1">Uncharacterized protein</fullName>
    </submittedName>
</protein>
<comment type="caution">
    <text evidence="1">The sequence shown here is derived from an EMBL/GenBank/DDBJ whole genome shotgun (WGS) entry which is preliminary data.</text>
</comment>